<feature type="transmembrane region" description="Helical" evidence="8">
    <location>
        <begin position="126"/>
        <end position="146"/>
    </location>
</feature>
<evidence type="ECO:0000256" key="1">
    <source>
        <dbReference type="ARBA" id="ARBA00004651"/>
    </source>
</evidence>
<dbReference type="STRING" id="1076596.A0U91_07140"/>
<evidence type="ECO:0000313" key="11">
    <source>
        <dbReference type="Proteomes" id="UP000189055"/>
    </source>
</evidence>
<dbReference type="Pfam" id="PF13515">
    <property type="entry name" value="FUSC_2"/>
    <property type="match status" value="1"/>
</dbReference>
<feature type="compositionally biased region" description="Basic and acidic residues" evidence="7">
    <location>
        <begin position="325"/>
        <end position="339"/>
    </location>
</feature>
<dbReference type="EMBL" id="CP014687">
    <property type="protein sequence ID" value="AQT04747.1"/>
    <property type="molecule type" value="Genomic_DNA"/>
</dbReference>
<evidence type="ECO:0000259" key="9">
    <source>
        <dbReference type="Pfam" id="PF13515"/>
    </source>
</evidence>
<evidence type="ECO:0000256" key="2">
    <source>
        <dbReference type="ARBA" id="ARBA00022475"/>
    </source>
</evidence>
<organism evidence="10 11">
    <name type="scientific">Acetobacter persici</name>
    <dbReference type="NCBI Taxonomy" id="1076596"/>
    <lineage>
        <taxon>Bacteria</taxon>
        <taxon>Pseudomonadati</taxon>
        <taxon>Pseudomonadota</taxon>
        <taxon>Alphaproteobacteria</taxon>
        <taxon>Acetobacterales</taxon>
        <taxon>Acetobacteraceae</taxon>
        <taxon>Acetobacter</taxon>
    </lineage>
</organism>
<dbReference type="RefSeq" id="WP_077930590.1">
    <property type="nucleotide sequence ID" value="NZ_CP014687.1"/>
</dbReference>
<reference evidence="10 11" key="1">
    <citation type="submission" date="2016-03" db="EMBL/GenBank/DDBJ databases">
        <title>Acetic acid bacteria sequencing.</title>
        <authorList>
            <person name="Brandt J."/>
            <person name="Jakob F."/>
            <person name="Vogel R.F."/>
        </authorList>
    </citation>
    <scope>NUCLEOTIDE SEQUENCE [LARGE SCALE GENOMIC DNA]</scope>
    <source>
        <strain evidence="10 11">TMW2.1084</strain>
    </source>
</reference>
<evidence type="ECO:0000256" key="6">
    <source>
        <dbReference type="ARBA" id="ARBA00043993"/>
    </source>
</evidence>
<feature type="transmembrane region" description="Helical" evidence="8">
    <location>
        <begin position="489"/>
        <end position="508"/>
    </location>
</feature>
<dbReference type="KEGG" id="aper:A0U91_07140"/>
<feature type="transmembrane region" description="Helical" evidence="8">
    <location>
        <begin position="69"/>
        <end position="90"/>
    </location>
</feature>
<dbReference type="InterPro" id="IPR049453">
    <property type="entry name" value="Memb_transporter_dom"/>
</dbReference>
<evidence type="ECO:0000256" key="4">
    <source>
        <dbReference type="ARBA" id="ARBA00022989"/>
    </source>
</evidence>
<feature type="transmembrane region" description="Helical" evidence="8">
    <location>
        <begin position="377"/>
        <end position="395"/>
    </location>
</feature>
<comment type="subcellular location">
    <subcellularLocation>
        <location evidence="1">Cell membrane</location>
        <topology evidence="1">Multi-pass membrane protein</topology>
    </subcellularLocation>
</comment>
<keyword evidence="2" id="KW-1003">Cell membrane</keyword>
<feature type="transmembrane region" description="Helical" evidence="8">
    <location>
        <begin position="153"/>
        <end position="175"/>
    </location>
</feature>
<evidence type="ECO:0000256" key="5">
    <source>
        <dbReference type="ARBA" id="ARBA00023136"/>
    </source>
</evidence>
<proteinExistence type="inferred from homology"/>
<protein>
    <submittedName>
        <fullName evidence="10">Fusaric acid resistance protein</fullName>
    </submittedName>
</protein>
<feature type="transmembrane region" description="Helical" evidence="8">
    <location>
        <begin position="407"/>
        <end position="427"/>
    </location>
</feature>
<name>A0A1U9LED4_9PROT</name>
<feature type="region of interest" description="Disordered" evidence="7">
    <location>
        <begin position="319"/>
        <end position="346"/>
    </location>
</feature>
<dbReference type="PANTHER" id="PTHR30509:SF9">
    <property type="entry name" value="MULTIDRUG RESISTANCE PROTEIN MDTO"/>
    <property type="match status" value="1"/>
</dbReference>
<sequence length="611" mass="65914">MAKPATNVRPLTASRIWRLITEHSPGRGTAALRMAAACTVTVLVGEIWQVPDLAVPALVTMALWQKDRVTNVLAGLAVNLLFGLIILLMFGLVRLTLDHPMGLAIATALLSFGFFFLGSASKLKPVAYMLGLVVVYAMIAIGNVPVGELATRALLYADLFILVPGAVMVCLAPFICPSPKTLLTRAVANHLRLSAALLRTPENKEQHDQAETLLREGTKGMMLSLKMAGLEKLWRRQDLACLQQAIPRSAGVLALAHAAACNTAEAPDRHDAPPEELMATLLEMADIFQKGDYPTEIPCPAVPSADPALIQIASLLPDFTQPARNPDRDGEQASEKPEEASSPSGFFAPDVWSNPDHVRFAVKGTASVMLSYFIFKILNWDGIHTCIITCFIVALPTMGEMVSKLTLRITGALTGGALAILSIIFVMPHLTNIATFLVLIFAGSLLAAWVKSGDERIAYAGFQIGLAFFLSDLKGYGPTSDMTTARDRIIGILLGNFITYAVFTSFWPSSAYDKIRDKLSATLKALHAQLAAPTEQERLQRAASVQTALAQTERMIEFASVEPVHLRARMEGLASCQTMTNQIASLTEEALIPARRAAASAQLASLDKMLS</sequence>
<feature type="domain" description="Integral membrane bound transporter" evidence="9">
    <location>
        <begin position="370"/>
        <end position="499"/>
    </location>
</feature>
<dbReference type="PANTHER" id="PTHR30509">
    <property type="entry name" value="P-HYDROXYBENZOIC ACID EFFLUX PUMP SUBUNIT-RELATED"/>
    <property type="match status" value="1"/>
</dbReference>
<evidence type="ECO:0000256" key="3">
    <source>
        <dbReference type="ARBA" id="ARBA00022692"/>
    </source>
</evidence>
<gene>
    <name evidence="10" type="ORF">A0U91_07140</name>
</gene>
<comment type="similarity">
    <text evidence="6">Belongs to the YccS/YhfK family.</text>
</comment>
<keyword evidence="3 8" id="KW-0812">Transmembrane</keyword>
<keyword evidence="5 8" id="KW-0472">Membrane</keyword>
<accession>A0A1U9LED4</accession>
<evidence type="ECO:0000313" key="10">
    <source>
        <dbReference type="EMBL" id="AQT04747.1"/>
    </source>
</evidence>
<evidence type="ECO:0000256" key="8">
    <source>
        <dbReference type="SAM" id="Phobius"/>
    </source>
</evidence>
<feature type="transmembrane region" description="Helical" evidence="8">
    <location>
        <begin position="102"/>
        <end position="120"/>
    </location>
</feature>
<dbReference type="Proteomes" id="UP000189055">
    <property type="component" value="Chromosome"/>
</dbReference>
<dbReference type="GO" id="GO:0005886">
    <property type="term" value="C:plasma membrane"/>
    <property type="evidence" value="ECO:0007669"/>
    <property type="project" value="UniProtKB-SubCell"/>
</dbReference>
<feature type="transmembrane region" description="Helical" evidence="8">
    <location>
        <begin position="433"/>
        <end position="450"/>
    </location>
</feature>
<keyword evidence="4 8" id="KW-1133">Transmembrane helix</keyword>
<evidence type="ECO:0000256" key="7">
    <source>
        <dbReference type="SAM" id="MobiDB-lite"/>
    </source>
</evidence>
<dbReference type="AlphaFoldDB" id="A0A1U9LED4"/>